<keyword evidence="5" id="KW-0479">Metal-binding</keyword>
<keyword evidence="2 11" id="KW-0808">Transferase</keyword>
<comment type="similarity">
    <text evidence="1 11">Belongs to the DnaX/STICHEL family.</text>
</comment>
<evidence type="ECO:0000256" key="2">
    <source>
        <dbReference type="ARBA" id="ARBA00022679"/>
    </source>
</evidence>
<organism evidence="13 14">
    <name type="scientific">Brachyspira hampsonii 30446</name>
    <dbReference type="NCBI Taxonomy" id="1289135"/>
    <lineage>
        <taxon>Bacteria</taxon>
        <taxon>Pseudomonadati</taxon>
        <taxon>Spirochaetota</taxon>
        <taxon>Spirochaetia</taxon>
        <taxon>Brachyspirales</taxon>
        <taxon>Brachyspiraceae</taxon>
        <taxon>Brachyspira</taxon>
    </lineage>
</organism>
<keyword evidence="9 11" id="KW-0239">DNA-directed DNA polymerase</keyword>
<dbReference type="EMBL" id="ALNZ01000006">
    <property type="protein sequence ID" value="EKV58316.1"/>
    <property type="molecule type" value="Genomic_DNA"/>
</dbReference>
<dbReference type="SUPFAM" id="SSF48019">
    <property type="entry name" value="post-AAA+ oligomerization domain-like"/>
    <property type="match status" value="1"/>
</dbReference>
<name>A0A2U4EY55_9SPIR</name>
<dbReference type="InterPro" id="IPR045085">
    <property type="entry name" value="HLD_clamp_pol_III_gamma_tau"/>
</dbReference>
<dbReference type="PANTHER" id="PTHR11669:SF0">
    <property type="entry name" value="PROTEIN STICHEL-LIKE 2"/>
    <property type="match status" value="1"/>
</dbReference>
<dbReference type="AlphaFoldDB" id="A0A2U4EY55"/>
<evidence type="ECO:0000313" key="13">
    <source>
        <dbReference type="EMBL" id="EKV58316.1"/>
    </source>
</evidence>
<dbReference type="InterPro" id="IPR008921">
    <property type="entry name" value="DNA_pol3_clamp-load_cplx_C"/>
</dbReference>
<dbReference type="Gene3D" id="1.10.8.60">
    <property type="match status" value="1"/>
</dbReference>
<evidence type="ECO:0000256" key="6">
    <source>
        <dbReference type="ARBA" id="ARBA00022741"/>
    </source>
</evidence>
<dbReference type="Pfam" id="PF13177">
    <property type="entry name" value="DNA_pol3_delta2"/>
    <property type="match status" value="1"/>
</dbReference>
<dbReference type="EC" id="2.7.7.7" evidence="11"/>
<dbReference type="SMART" id="SM00382">
    <property type="entry name" value="AAA"/>
    <property type="match status" value="1"/>
</dbReference>
<keyword evidence="8 11" id="KW-0067">ATP-binding</keyword>
<dbReference type="CDD" id="cd18137">
    <property type="entry name" value="HLD_clamp_pol_III_gamma_tau"/>
    <property type="match status" value="1"/>
</dbReference>
<dbReference type="FunFam" id="3.40.50.300:FF:000014">
    <property type="entry name" value="DNA polymerase III subunit gamma/tau"/>
    <property type="match status" value="1"/>
</dbReference>
<dbReference type="PANTHER" id="PTHR11669">
    <property type="entry name" value="REPLICATION FACTOR C / DNA POLYMERASE III GAMMA-TAU SUBUNIT"/>
    <property type="match status" value="1"/>
</dbReference>
<evidence type="ECO:0000313" key="14">
    <source>
        <dbReference type="Proteomes" id="UP000011663"/>
    </source>
</evidence>
<evidence type="ECO:0000256" key="10">
    <source>
        <dbReference type="ARBA" id="ARBA00049244"/>
    </source>
</evidence>
<sequence>MAENYKVIARKYRPQTFEEVIGQEHITKTISKSIAQKKIAHAYLFSGAHGVGKTSLARIIAKALNCVNGPTDKPCGVCPSCTQIENGTPLDVIEIDGASNRGIENIRSIIENVRISPVAGKYKVYIIDEVHQITNEAFNALLKTLEEPPAHVVFILATTEADRVLPTIRSRCQQYTFKSLGIEDLEKILKGILDKENIKYDEEAIFLIAKQARGSVRDSETILEKMIAYTTDKKYITSADVNAVVGGNNFSFVKEFFDIIMSENKKSYFEFVKKLFEDAVDPRTFINSVIEYMRVVLMIKSGIDDTKLLEITENERDDLKIFANHYSDDEIERILDYVLLTEERIRNASNPRTIFEMRMLLLLNTDNLIRPVDIIASNMQAVSSVNDDYGFESAANNNITSNNTNNNISVNQTKPQYDVPLNPNDKRRIFYNKILSFIESESPTIYSLLSQGNPIESKGAVLIVALPDHIYDMTQTDKRINDLVAKAIPHFTKNKDVAIQFQKAVEGNMIDKLKSKLQATEVDESSL</sequence>
<dbReference type="InterPro" id="IPR027417">
    <property type="entry name" value="P-loop_NTPase"/>
</dbReference>
<dbReference type="GO" id="GO:0003677">
    <property type="term" value="F:DNA binding"/>
    <property type="evidence" value="ECO:0007669"/>
    <property type="project" value="InterPro"/>
</dbReference>
<evidence type="ECO:0000256" key="9">
    <source>
        <dbReference type="ARBA" id="ARBA00022932"/>
    </source>
</evidence>
<reference evidence="13 14" key="1">
    <citation type="submission" date="2012-07" db="EMBL/GenBank/DDBJ databases">
        <title>Genome sequence of Brachyspira sp. 30446, isolated from a pig with mucohaemorrhagic colitis.</title>
        <authorList>
            <person name="Rubin J.E."/>
            <person name="Fernando C."/>
            <person name="Harding J.C.S."/>
            <person name="Hill J.E."/>
        </authorList>
    </citation>
    <scope>NUCLEOTIDE SEQUENCE [LARGE SCALE GENOMIC DNA]</scope>
    <source>
        <strain evidence="13 14">30446</strain>
    </source>
</reference>
<dbReference type="GO" id="GO:0005524">
    <property type="term" value="F:ATP binding"/>
    <property type="evidence" value="ECO:0007669"/>
    <property type="project" value="UniProtKB-KW"/>
</dbReference>
<keyword evidence="7" id="KW-0862">Zinc</keyword>
<dbReference type="Gene3D" id="1.20.272.10">
    <property type="match status" value="1"/>
</dbReference>
<dbReference type="InterPro" id="IPR050238">
    <property type="entry name" value="DNA_Rep/Repair_Clamp_Loader"/>
</dbReference>
<keyword evidence="6 11" id="KW-0547">Nucleotide-binding</keyword>
<dbReference type="GeneID" id="66486675"/>
<comment type="function">
    <text evidence="11">DNA polymerase III is a complex, multichain enzyme responsible for most of the replicative synthesis in bacteria. This DNA polymerase also exhibits 3' to 5' exonuclease activity.</text>
</comment>
<dbReference type="NCBIfam" id="TIGR02397">
    <property type="entry name" value="dnaX_nterm"/>
    <property type="match status" value="1"/>
</dbReference>
<evidence type="ECO:0000256" key="8">
    <source>
        <dbReference type="ARBA" id="ARBA00022840"/>
    </source>
</evidence>
<evidence type="ECO:0000259" key="12">
    <source>
        <dbReference type="SMART" id="SM00382"/>
    </source>
</evidence>
<dbReference type="GO" id="GO:0046872">
    <property type="term" value="F:metal ion binding"/>
    <property type="evidence" value="ECO:0007669"/>
    <property type="project" value="UniProtKB-KW"/>
</dbReference>
<feature type="domain" description="AAA+ ATPase" evidence="12">
    <location>
        <begin position="39"/>
        <end position="180"/>
    </location>
</feature>
<comment type="caution">
    <text evidence="13">The sequence shown here is derived from an EMBL/GenBank/DDBJ whole genome shotgun (WGS) entry which is preliminary data.</text>
</comment>
<dbReference type="OrthoDB" id="9810148at2"/>
<evidence type="ECO:0000256" key="4">
    <source>
        <dbReference type="ARBA" id="ARBA00022705"/>
    </source>
</evidence>
<comment type="subunit">
    <text evidence="11">DNA polymerase III contains a core (composed of alpha, epsilon and theta chains) that associates with a tau subunit. This core dimerizes to form the POLIII' complex. PolIII' associates with the gamma complex (composed of gamma, delta, delta', psi and chi chains) and with the beta chain to form the complete DNA polymerase III complex.</text>
</comment>
<dbReference type="GO" id="GO:0003887">
    <property type="term" value="F:DNA-directed DNA polymerase activity"/>
    <property type="evidence" value="ECO:0007669"/>
    <property type="project" value="UniProtKB-KW"/>
</dbReference>
<accession>A0A2U4EY55</accession>
<dbReference type="RefSeq" id="WP_008721385.1">
    <property type="nucleotide sequence ID" value="NZ_JH994110.1"/>
</dbReference>
<dbReference type="GO" id="GO:0006261">
    <property type="term" value="P:DNA-templated DNA replication"/>
    <property type="evidence" value="ECO:0007669"/>
    <property type="project" value="TreeGrafter"/>
</dbReference>
<dbReference type="SUPFAM" id="SSF52540">
    <property type="entry name" value="P-loop containing nucleoside triphosphate hydrolases"/>
    <property type="match status" value="1"/>
</dbReference>
<proteinExistence type="inferred from homology"/>
<keyword evidence="3 11" id="KW-0548">Nucleotidyltransferase</keyword>
<comment type="catalytic activity">
    <reaction evidence="10 11">
        <text>DNA(n) + a 2'-deoxyribonucleoside 5'-triphosphate = DNA(n+1) + diphosphate</text>
        <dbReference type="Rhea" id="RHEA:22508"/>
        <dbReference type="Rhea" id="RHEA-COMP:17339"/>
        <dbReference type="Rhea" id="RHEA-COMP:17340"/>
        <dbReference type="ChEBI" id="CHEBI:33019"/>
        <dbReference type="ChEBI" id="CHEBI:61560"/>
        <dbReference type="ChEBI" id="CHEBI:173112"/>
        <dbReference type="EC" id="2.7.7.7"/>
    </reaction>
</comment>
<evidence type="ECO:0000256" key="7">
    <source>
        <dbReference type="ARBA" id="ARBA00022833"/>
    </source>
</evidence>
<gene>
    <name evidence="11" type="primary">dnaX</name>
    <name evidence="13" type="ORF">A966_00990</name>
</gene>
<dbReference type="GO" id="GO:0009360">
    <property type="term" value="C:DNA polymerase III complex"/>
    <property type="evidence" value="ECO:0007669"/>
    <property type="project" value="InterPro"/>
</dbReference>
<dbReference type="InterPro" id="IPR003593">
    <property type="entry name" value="AAA+_ATPase"/>
</dbReference>
<dbReference type="CDD" id="cd00009">
    <property type="entry name" value="AAA"/>
    <property type="match status" value="1"/>
</dbReference>
<dbReference type="Pfam" id="PF12169">
    <property type="entry name" value="DNA_pol3_gamma3"/>
    <property type="match status" value="1"/>
</dbReference>
<evidence type="ECO:0000256" key="1">
    <source>
        <dbReference type="ARBA" id="ARBA00006360"/>
    </source>
</evidence>
<keyword evidence="4 11" id="KW-0235">DNA replication</keyword>
<dbReference type="InterPro" id="IPR001270">
    <property type="entry name" value="ClpA/B"/>
</dbReference>
<dbReference type="Pfam" id="PF22608">
    <property type="entry name" value="DNAX_ATPase_lid"/>
    <property type="match status" value="1"/>
</dbReference>
<dbReference type="InterPro" id="IPR022754">
    <property type="entry name" value="DNA_pol_III_gamma-3"/>
</dbReference>
<dbReference type="InterPro" id="IPR012763">
    <property type="entry name" value="DNA_pol_III_sug/sutau_N"/>
</dbReference>
<dbReference type="NCBIfam" id="TIGR01128">
    <property type="entry name" value="holA"/>
    <property type="match status" value="1"/>
</dbReference>
<dbReference type="Gene3D" id="3.40.50.300">
    <property type="entry name" value="P-loop containing nucleotide triphosphate hydrolases"/>
    <property type="match status" value="1"/>
</dbReference>
<protein>
    <recommendedName>
        <fullName evidence="11">DNA polymerase III subunit gamma/tau</fullName>
        <ecNumber evidence="11">2.7.7.7</ecNumber>
    </recommendedName>
</protein>
<evidence type="ECO:0000256" key="5">
    <source>
        <dbReference type="ARBA" id="ARBA00022723"/>
    </source>
</evidence>
<dbReference type="NCBIfam" id="NF004046">
    <property type="entry name" value="PRK05563.1"/>
    <property type="match status" value="1"/>
</dbReference>
<dbReference type="PRINTS" id="PR00300">
    <property type="entry name" value="CLPPROTEASEA"/>
</dbReference>
<dbReference type="InterPro" id="IPR005790">
    <property type="entry name" value="DNA_polIII_delta"/>
</dbReference>
<dbReference type="Proteomes" id="UP000011663">
    <property type="component" value="Unassembled WGS sequence"/>
</dbReference>
<dbReference type="STRING" id="1289135.A966_00990"/>
<evidence type="ECO:0000256" key="3">
    <source>
        <dbReference type="ARBA" id="ARBA00022695"/>
    </source>
</evidence>
<evidence type="ECO:0000256" key="11">
    <source>
        <dbReference type="RuleBase" id="RU364063"/>
    </source>
</evidence>